<keyword evidence="3" id="KW-1185">Reference proteome</keyword>
<dbReference type="EMBL" id="BLPG01000001">
    <property type="protein sequence ID" value="GFJ88162.1"/>
    <property type="molecule type" value="Genomic_DNA"/>
</dbReference>
<dbReference type="Pfam" id="PF00903">
    <property type="entry name" value="Glyoxalase"/>
    <property type="match status" value="1"/>
</dbReference>
<dbReference type="Proteomes" id="UP000482960">
    <property type="component" value="Unassembled WGS sequence"/>
</dbReference>
<dbReference type="Gene3D" id="3.10.180.10">
    <property type="entry name" value="2,3-Dihydroxybiphenyl 1,2-Dioxygenase, domain 1"/>
    <property type="match status" value="1"/>
</dbReference>
<gene>
    <name evidence="2" type="ORF">Prum_018040</name>
</gene>
<sequence>MSGSSPVRQLRLVVTADDYDAALRFYRDVLGMPEQAAFSSPDGRVAILEAGVATLELADAGHADYVDEVEVGRRVAGHIRVAFEVDDAAEATARLAAAGAEVIAPPTRTPWDSLNSRLEGPAHLQLTLFEELG</sequence>
<feature type="domain" description="VOC" evidence="1">
    <location>
        <begin position="8"/>
        <end position="131"/>
    </location>
</feature>
<evidence type="ECO:0000313" key="2">
    <source>
        <dbReference type="EMBL" id="GFJ88162.1"/>
    </source>
</evidence>
<name>A0A6V8KSP3_9ACTN</name>
<comment type="caution">
    <text evidence="2">The sequence shown here is derived from an EMBL/GenBank/DDBJ whole genome shotgun (WGS) entry which is preliminary data.</text>
</comment>
<reference evidence="2 3" key="2">
    <citation type="submission" date="2020-03" db="EMBL/GenBank/DDBJ databases">
        <authorList>
            <person name="Ichikawa N."/>
            <person name="Kimura A."/>
            <person name="Kitahashi Y."/>
            <person name="Uohara A."/>
        </authorList>
    </citation>
    <scope>NUCLEOTIDE SEQUENCE [LARGE SCALE GENOMIC DNA]</scope>
    <source>
        <strain evidence="2 3">NBRC 108638</strain>
    </source>
</reference>
<dbReference type="RefSeq" id="WP_173075408.1">
    <property type="nucleotide sequence ID" value="NZ_BAABJB010000006.1"/>
</dbReference>
<proteinExistence type="predicted"/>
<dbReference type="InterPro" id="IPR004360">
    <property type="entry name" value="Glyas_Fos-R_dOase_dom"/>
</dbReference>
<reference evidence="2 3" key="1">
    <citation type="submission" date="2020-03" db="EMBL/GenBank/DDBJ databases">
        <title>Whole genome shotgun sequence of Phytohabitans rumicis NBRC 108638.</title>
        <authorList>
            <person name="Komaki H."/>
            <person name="Tamura T."/>
        </authorList>
    </citation>
    <scope>NUCLEOTIDE SEQUENCE [LARGE SCALE GENOMIC DNA]</scope>
    <source>
        <strain evidence="2 3">NBRC 108638</strain>
    </source>
</reference>
<dbReference type="PROSITE" id="PS51819">
    <property type="entry name" value="VOC"/>
    <property type="match status" value="1"/>
</dbReference>
<organism evidence="2 3">
    <name type="scientific">Phytohabitans rumicis</name>
    <dbReference type="NCBI Taxonomy" id="1076125"/>
    <lineage>
        <taxon>Bacteria</taxon>
        <taxon>Bacillati</taxon>
        <taxon>Actinomycetota</taxon>
        <taxon>Actinomycetes</taxon>
        <taxon>Micromonosporales</taxon>
        <taxon>Micromonosporaceae</taxon>
    </lineage>
</organism>
<accession>A0A6V8KSP3</accession>
<evidence type="ECO:0000259" key="1">
    <source>
        <dbReference type="PROSITE" id="PS51819"/>
    </source>
</evidence>
<evidence type="ECO:0000313" key="3">
    <source>
        <dbReference type="Proteomes" id="UP000482960"/>
    </source>
</evidence>
<dbReference type="InterPro" id="IPR029068">
    <property type="entry name" value="Glyas_Bleomycin-R_OHBP_Dase"/>
</dbReference>
<protein>
    <recommendedName>
        <fullName evidence="1">VOC domain-containing protein</fullName>
    </recommendedName>
</protein>
<dbReference type="SUPFAM" id="SSF54593">
    <property type="entry name" value="Glyoxalase/Bleomycin resistance protein/Dihydroxybiphenyl dioxygenase"/>
    <property type="match status" value="1"/>
</dbReference>
<dbReference type="AlphaFoldDB" id="A0A6V8KSP3"/>
<dbReference type="InterPro" id="IPR037523">
    <property type="entry name" value="VOC_core"/>
</dbReference>